<protein>
    <submittedName>
        <fullName evidence="1">Uncharacterized protein</fullName>
    </submittedName>
</protein>
<evidence type="ECO:0000313" key="1">
    <source>
        <dbReference type="EMBL" id="MBX37743.1"/>
    </source>
</evidence>
<name>A0A2P2N5K6_RHIMU</name>
<dbReference type="AlphaFoldDB" id="A0A2P2N5K6"/>
<sequence length="45" mass="5272">MVILALKVKEGGLSVYAIMLQRSYMIQMVFWRRIEIHCTLILSIC</sequence>
<accession>A0A2P2N5K6</accession>
<reference evidence="1" key="1">
    <citation type="submission" date="2018-02" db="EMBL/GenBank/DDBJ databases">
        <title>Rhizophora mucronata_Transcriptome.</title>
        <authorList>
            <person name="Meera S.P."/>
            <person name="Sreeshan A."/>
            <person name="Augustine A."/>
        </authorList>
    </citation>
    <scope>NUCLEOTIDE SEQUENCE</scope>
    <source>
        <tissue evidence="1">Leaf</tissue>
    </source>
</reference>
<organism evidence="1">
    <name type="scientific">Rhizophora mucronata</name>
    <name type="common">Asiatic mangrove</name>
    <dbReference type="NCBI Taxonomy" id="61149"/>
    <lineage>
        <taxon>Eukaryota</taxon>
        <taxon>Viridiplantae</taxon>
        <taxon>Streptophyta</taxon>
        <taxon>Embryophyta</taxon>
        <taxon>Tracheophyta</taxon>
        <taxon>Spermatophyta</taxon>
        <taxon>Magnoliopsida</taxon>
        <taxon>eudicotyledons</taxon>
        <taxon>Gunneridae</taxon>
        <taxon>Pentapetalae</taxon>
        <taxon>rosids</taxon>
        <taxon>fabids</taxon>
        <taxon>Malpighiales</taxon>
        <taxon>Rhizophoraceae</taxon>
        <taxon>Rhizophora</taxon>
    </lineage>
</organism>
<dbReference type="EMBL" id="GGEC01057259">
    <property type="protein sequence ID" value="MBX37743.1"/>
    <property type="molecule type" value="Transcribed_RNA"/>
</dbReference>
<proteinExistence type="predicted"/>